<keyword evidence="3" id="KW-0812">Transmembrane</keyword>
<dbReference type="Proteomes" id="UP000039865">
    <property type="component" value="Unassembled WGS sequence"/>
</dbReference>
<feature type="region of interest" description="Disordered" evidence="2">
    <location>
        <begin position="156"/>
        <end position="180"/>
    </location>
</feature>
<keyword evidence="5" id="KW-1185">Reference proteome</keyword>
<feature type="coiled-coil region" evidence="1">
    <location>
        <begin position="864"/>
        <end position="891"/>
    </location>
</feature>
<feature type="transmembrane region" description="Helical" evidence="3">
    <location>
        <begin position="611"/>
        <end position="629"/>
    </location>
</feature>
<evidence type="ECO:0000313" key="5">
    <source>
        <dbReference type="Proteomes" id="UP000039865"/>
    </source>
</evidence>
<dbReference type="PANTHER" id="PTHR23302:SF24">
    <property type="entry name" value="TMC DOMAIN-CONTAINING PROTEIN"/>
    <property type="match status" value="1"/>
</dbReference>
<feature type="transmembrane region" description="Helical" evidence="3">
    <location>
        <begin position="760"/>
        <end position="783"/>
    </location>
</feature>
<keyword evidence="3" id="KW-0472">Membrane</keyword>
<feature type="transmembrane region" description="Helical" evidence="3">
    <location>
        <begin position="382"/>
        <end position="406"/>
    </location>
</feature>
<dbReference type="AlphaFoldDB" id="A0A078ASS9"/>
<feature type="transmembrane region" description="Helical" evidence="3">
    <location>
        <begin position="535"/>
        <end position="557"/>
    </location>
</feature>
<feature type="compositionally biased region" description="Low complexity" evidence="2">
    <location>
        <begin position="43"/>
        <end position="72"/>
    </location>
</feature>
<dbReference type="EMBL" id="CCKQ01013564">
    <property type="protein sequence ID" value="CDW85244.1"/>
    <property type="molecule type" value="Genomic_DNA"/>
</dbReference>
<evidence type="ECO:0000313" key="4">
    <source>
        <dbReference type="EMBL" id="CDW85244.1"/>
    </source>
</evidence>
<sequence length="891" mass="106112">MNAYLEGLNEISNFRKLNLNNIGMGDILRHGNDIEYLKKNSDPNDPYQQQDQPQQNNFQNQFNPPVQPVTQQYQGQSQARETQNANQRGTVYAKNEDPRRMSGQQKMRQRRQDPLDQANLQRPDMMPRQKPIQPPKTEFDVIRENIKAIEDKKKQDIERRKKEAMKKPPSPFNYPKYDNKDDVGNLNDFGADGDHRQIAENIIPQNNMFNPDNERESQTRQPMAMPDSNTIMNKNKELTQKLLQAQKENAKQEVQIEQLVNKVKDLDQLKNKLKQTLLDQNQRKLDGFETERSYDSSRPLNGSIKLPTLSIQKEMNQAQSMFDRDFFKNSLLEDQINIKFYGGKKKKSLCKKLIDYLQLLADKYLPLAMDQRYDKSIESFYIFFRYLVGLAILKFFIFLAMQGYYFYLNWDIRTDLCIKVIPCMMLYSRYPNGYELFYLFTLIGFLLLVFIFNMRTWMKFDIMMKWDKLNGDQDFVVSKMFFNSWDWSVDNMIERDEQKKVKQRELKLTVYEERIKYKIKNRSRSDKLKLLCRRITTFIISFMILCIGWTAIVGANLYETEIIAYFKEISANFIPSLVVTFVNIVIPTALQKVTTYEQWDFAKDLINQQIVRLYLSKILNIIIVAVLNYELASNSQFFRSYTLIKFFPETYDCREDQAGFNILLTESVVTPLIYMIKALVFYILYRCKRIQAWRKEYQVSQSIVWVIYYQSIYWLSVGFFPYITLFMPLILYLIFKIFYLDMKYFKTKPRQSSNSHQTGFFIMILLNVTFILIMIYYGFLFYIPMNHSNYATNTAKQCGMFESQTYMFYDVDILLRTNGDALYYAHYVILFYPILWLIIMIFIAAVIFNLNHIKILQLSLLERQKADQLLIEELQQKLTRYKKNMELNMLM</sequence>
<evidence type="ECO:0008006" key="6">
    <source>
        <dbReference type="Google" id="ProtNLM"/>
    </source>
</evidence>
<organism evidence="4 5">
    <name type="scientific">Stylonychia lemnae</name>
    <name type="common">Ciliate</name>
    <dbReference type="NCBI Taxonomy" id="5949"/>
    <lineage>
        <taxon>Eukaryota</taxon>
        <taxon>Sar</taxon>
        <taxon>Alveolata</taxon>
        <taxon>Ciliophora</taxon>
        <taxon>Intramacronucleata</taxon>
        <taxon>Spirotrichea</taxon>
        <taxon>Stichotrichia</taxon>
        <taxon>Sporadotrichida</taxon>
        <taxon>Oxytrichidae</taxon>
        <taxon>Stylonychinae</taxon>
        <taxon>Stylonychia</taxon>
    </lineage>
</organism>
<evidence type="ECO:0000256" key="3">
    <source>
        <dbReference type="SAM" id="Phobius"/>
    </source>
</evidence>
<feature type="transmembrane region" description="Helical" evidence="3">
    <location>
        <begin position="436"/>
        <end position="454"/>
    </location>
</feature>
<feature type="coiled-coil region" evidence="1">
    <location>
        <begin position="228"/>
        <end position="283"/>
    </location>
</feature>
<dbReference type="GO" id="GO:0008381">
    <property type="term" value="F:mechanosensitive monoatomic ion channel activity"/>
    <property type="evidence" value="ECO:0007669"/>
    <property type="project" value="TreeGrafter"/>
</dbReference>
<keyword evidence="3" id="KW-1133">Transmembrane helix</keyword>
<dbReference type="GO" id="GO:0005886">
    <property type="term" value="C:plasma membrane"/>
    <property type="evidence" value="ECO:0007669"/>
    <property type="project" value="InterPro"/>
</dbReference>
<evidence type="ECO:0000256" key="2">
    <source>
        <dbReference type="SAM" id="MobiDB-lite"/>
    </source>
</evidence>
<feature type="transmembrane region" description="Helical" evidence="3">
    <location>
        <begin position="719"/>
        <end position="739"/>
    </location>
</feature>
<feature type="transmembrane region" description="Helical" evidence="3">
    <location>
        <begin position="569"/>
        <end position="590"/>
    </location>
</feature>
<feature type="region of interest" description="Disordered" evidence="2">
    <location>
        <begin position="36"/>
        <end position="134"/>
    </location>
</feature>
<evidence type="ECO:0000256" key="1">
    <source>
        <dbReference type="SAM" id="Coils"/>
    </source>
</evidence>
<gene>
    <name evidence="4" type="primary">Contig12066.g12901</name>
    <name evidence="4" type="ORF">STYLEM_14317</name>
</gene>
<accession>A0A078ASS9</accession>
<feature type="transmembrane region" description="Helical" evidence="3">
    <location>
        <begin position="824"/>
        <end position="850"/>
    </location>
</feature>
<dbReference type="InParanoid" id="A0A078ASS9"/>
<protein>
    <recommendedName>
        <fullName evidence="6">Transmembrane protein</fullName>
    </recommendedName>
</protein>
<keyword evidence="1" id="KW-0175">Coiled coil</keyword>
<dbReference type="OMA" id="PRCICEY"/>
<reference evidence="4 5" key="1">
    <citation type="submission" date="2014-06" db="EMBL/GenBank/DDBJ databases">
        <authorList>
            <person name="Swart Estienne"/>
        </authorList>
    </citation>
    <scope>NUCLEOTIDE SEQUENCE [LARGE SCALE GENOMIC DNA]</scope>
    <source>
        <strain evidence="4 5">130c</strain>
    </source>
</reference>
<dbReference type="PANTHER" id="PTHR23302">
    <property type="entry name" value="TRANSMEMBRANE CHANNEL-RELATED"/>
    <property type="match status" value="1"/>
</dbReference>
<proteinExistence type="predicted"/>
<dbReference type="InterPro" id="IPR038900">
    <property type="entry name" value="TMC"/>
</dbReference>
<feature type="transmembrane region" description="Helical" evidence="3">
    <location>
        <begin position="697"/>
        <end position="713"/>
    </location>
</feature>
<name>A0A078ASS9_STYLE</name>
<feature type="compositionally biased region" description="Polar residues" evidence="2">
    <location>
        <begin position="73"/>
        <end position="89"/>
    </location>
</feature>
<feature type="transmembrane region" description="Helical" evidence="3">
    <location>
        <begin position="668"/>
        <end position="685"/>
    </location>
</feature>
<dbReference type="OrthoDB" id="312275at2759"/>